<evidence type="ECO:0000259" key="16">
    <source>
        <dbReference type="Pfam" id="PF08245"/>
    </source>
</evidence>
<dbReference type="Gene3D" id="3.40.1190.10">
    <property type="entry name" value="Mur-like, catalytic domain"/>
    <property type="match status" value="1"/>
</dbReference>
<keyword evidence="10 12" id="KW-0131">Cell cycle</keyword>
<evidence type="ECO:0000256" key="10">
    <source>
        <dbReference type="ARBA" id="ARBA00023306"/>
    </source>
</evidence>
<dbReference type="Gene3D" id="3.90.190.20">
    <property type="entry name" value="Mur ligase, C-terminal domain"/>
    <property type="match status" value="1"/>
</dbReference>
<dbReference type="PANTHER" id="PTHR23135">
    <property type="entry name" value="MUR LIGASE FAMILY MEMBER"/>
    <property type="match status" value="1"/>
</dbReference>
<proteinExistence type="inferred from homology"/>
<evidence type="ECO:0000256" key="8">
    <source>
        <dbReference type="ARBA" id="ARBA00022960"/>
    </source>
</evidence>
<feature type="short sequence motif" description="Meso-diaminopimelate recognition motif" evidence="12">
    <location>
        <begin position="407"/>
        <end position="410"/>
    </location>
</feature>
<protein>
    <recommendedName>
        <fullName evidence="12">UDP-N-acetylmuramoyl-L-alanyl-D-glutamate--2,6-diaminopimelate ligase</fullName>
        <ecNumber evidence="12">6.3.2.13</ecNumber>
    </recommendedName>
    <alternativeName>
        <fullName evidence="12">Meso-A2pm-adding enzyme</fullName>
    </alternativeName>
    <alternativeName>
        <fullName evidence="12">Meso-diaminopimelate-adding enzyme</fullName>
    </alternativeName>
    <alternativeName>
        <fullName evidence="12">UDP-MurNAc-L-Ala-D-Glu:meso-diaminopimelate ligase</fullName>
    </alternativeName>
    <alternativeName>
        <fullName evidence="12">UDP-MurNAc-tripeptide synthetase</fullName>
    </alternativeName>
    <alternativeName>
        <fullName evidence="12">UDP-N-acetylmuramyl-tripeptide synthetase</fullName>
    </alternativeName>
</protein>
<organism evidence="17 18">
    <name type="scientific">Bacillus chungangensis</name>
    <dbReference type="NCBI Taxonomy" id="587633"/>
    <lineage>
        <taxon>Bacteria</taxon>
        <taxon>Bacillati</taxon>
        <taxon>Bacillota</taxon>
        <taxon>Bacilli</taxon>
        <taxon>Bacillales</taxon>
        <taxon>Bacillaceae</taxon>
        <taxon>Bacillus</taxon>
    </lineage>
</organism>
<dbReference type="Pfam" id="PF08245">
    <property type="entry name" value="Mur_ligase_M"/>
    <property type="match status" value="1"/>
</dbReference>
<comment type="similarity">
    <text evidence="2 12">Belongs to the MurCDEF family. MurE subfamily.</text>
</comment>
<evidence type="ECO:0000256" key="3">
    <source>
        <dbReference type="ARBA" id="ARBA00022490"/>
    </source>
</evidence>
<keyword evidence="7 12" id="KW-0067">ATP-binding</keyword>
<name>A0ABT9WWQ8_9BACI</name>
<evidence type="ECO:0000256" key="12">
    <source>
        <dbReference type="HAMAP-Rule" id="MF_00208"/>
    </source>
</evidence>
<keyword evidence="3 12" id="KW-0963">Cytoplasm</keyword>
<feature type="binding site" evidence="12">
    <location>
        <position position="149"/>
    </location>
    <ligand>
        <name>UDP-N-acetyl-alpha-D-muramoyl-L-alanyl-D-glutamate</name>
        <dbReference type="ChEBI" id="CHEBI:83900"/>
    </ligand>
</feature>
<comment type="catalytic activity">
    <reaction evidence="12">
        <text>UDP-N-acetyl-alpha-D-muramoyl-L-alanyl-D-glutamate + meso-2,6-diaminopimelate + ATP = UDP-N-acetyl-alpha-D-muramoyl-L-alanyl-gamma-D-glutamyl-meso-2,6-diaminopimelate + ADP + phosphate + H(+)</text>
        <dbReference type="Rhea" id="RHEA:23676"/>
        <dbReference type="ChEBI" id="CHEBI:15378"/>
        <dbReference type="ChEBI" id="CHEBI:30616"/>
        <dbReference type="ChEBI" id="CHEBI:43474"/>
        <dbReference type="ChEBI" id="CHEBI:57791"/>
        <dbReference type="ChEBI" id="CHEBI:83900"/>
        <dbReference type="ChEBI" id="CHEBI:83905"/>
        <dbReference type="ChEBI" id="CHEBI:456216"/>
        <dbReference type="EC" id="6.3.2.13"/>
    </reaction>
</comment>
<evidence type="ECO:0000256" key="13">
    <source>
        <dbReference type="RuleBase" id="RU004135"/>
    </source>
</evidence>
<dbReference type="InterPro" id="IPR018109">
    <property type="entry name" value="Folylpolyglutamate_synth_CS"/>
</dbReference>
<feature type="modified residue" description="N6-carboxylysine" evidence="12">
    <location>
        <position position="217"/>
    </location>
</feature>
<dbReference type="GO" id="GO:0008765">
    <property type="term" value="F:UDP-N-acetylmuramoylalanyl-D-glutamate-2,6-diaminopimelate ligase activity"/>
    <property type="evidence" value="ECO:0007669"/>
    <property type="project" value="UniProtKB-EC"/>
</dbReference>
<feature type="binding site" evidence="12">
    <location>
        <position position="461"/>
    </location>
    <ligand>
        <name>meso-2,6-diaminopimelate</name>
        <dbReference type="ChEBI" id="CHEBI:57791"/>
    </ligand>
</feature>
<comment type="subcellular location">
    <subcellularLocation>
        <location evidence="12 13">Cytoplasm</location>
    </subcellularLocation>
</comment>
<accession>A0ABT9WWQ8</accession>
<keyword evidence="5 12" id="KW-0132">Cell division</keyword>
<dbReference type="SUPFAM" id="SSF53244">
    <property type="entry name" value="MurD-like peptide ligases, peptide-binding domain"/>
    <property type="match status" value="1"/>
</dbReference>
<dbReference type="NCBIfam" id="TIGR01085">
    <property type="entry name" value="murE"/>
    <property type="match status" value="1"/>
</dbReference>
<dbReference type="Proteomes" id="UP001223586">
    <property type="component" value="Unassembled WGS sequence"/>
</dbReference>
<feature type="domain" description="Mur ligase N-terminal catalytic" evidence="14">
    <location>
        <begin position="22"/>
        <end position="94"/>
    </location>
</feature>
<keyword evidence="11 12" id="KW-0961">Cell wall biogenesis/degradation</keyword>
<evidence type="ECO:0000256" key="6">
    <source>
        <dbReference type="ARBA" id="ARBA00022741"/>
    </source>
</evidence>
<dbReference type="HAMAP" id="MF_00208">
    <property type="entry name" value="MurE"/>
    <property type="match status" value="1"/>
</dbReference>
<dbReference type="NCBIfam" id="NF001124">
    <property type="entry name" value="PRK00139.1-2"/>
    <property type="match status" value="1"/>
</dbReference>
<dbReference type="InterPro" id="IPR005761">
    <property type="entry name" value="UDP-N-AcMur-Glu-dNH2Pim_ligase"/>
</dbReference>
<keyword evidence="9 12" id="KW-0573">Peptidoglycan synthesis</keyword>
<dbReference type="InterPro" id="IPR013221">
    <property type="entry name" value="Mur_ligase_cen"/>
</dbReference>
<dbReference type="InterPro" id="IPR036615">
    <property type="entry name" value="Mur_ligase_C_dom_sf"/>
</dbReference>
<comment type="pathway">
    <text evidence="1 12 13">Cell wall biogenesis; peptidoglycan biosynthesis.</text>
</comment>
<evidence type="ECO:0000256" key="2">
    <source>
        <dbReference type="ARBA" id="ARBA00005898"/>
    </source>
</evidence>
<evidence type="ECO:0000256" key="7">
    <source>
        <dbReference type="ARBA" id="ARBA00022840"/>
    </source>
</evidence>
<comment type="cofactor">
    <cofactor evidence="12">
        <name>Mg(2+)</name>
        <dbReference type="ChEBI" id="CHEBI:18420"/>
    </cofactor>
</comment>
<dbReference type="SUPFAM" id="SSF63418">
    <property type="entry name" value="MurE/MurF N-terminal domain"/>
    <property type="match status" value="1"/>
</dbReference>
<evidence type="ECO:0000313" key="17">
    <source>
        <dbReference type="EMBL" id="MDQ0177665.1"/>
    </source>
</evidence>
<evidence type="ECO:0000256" key="11">
    <source>
        <dbReference type="ARBA" id="ARBA00023316"/>
    </source>
</evidence>
<dbReference type="RefSeq" id="WP_307231849.1">
    <property type="nucleotide sequence ID" value="NZ_JAUSTT010000025.1"/>
</dbReference>
<evidence type="ECO:0000259" key="14">
    <source>
        <dbReference type="Pfam" id="PF01225"/>
    </source>
</evidence>
<dbReference type="Pfam" id="PF01225">
    <property type="entry name" value="Mur_ligase"/>
    <property type="match status" value="1"/>
</dbReference>
<dbReference type="InterPro" id="IPR000713">
    <property type="entry name" value="Mur_ligase_N"/>
</dbReference>
<evidence type="ECO:0000313" key="18">
    <source>
        <dbReference type="Proteomes" id="UP001223586"/>
    </source>
</evidence>
<gene>
    <name evidence="12" type="primary">murE</name>
    <name evidence="17" type="ORF">J2S08_003546</name>
</gene>
<sequence length="486" mass="53297">MKLHTLLQALPFQAMPVDNPEIKALTQDHRKVEADSLFICIRGSKFDGHQFAEAAVKKGAAAIVSEKPLVNIAVPVIIVNDTKRAMAILADAFYQQPTKQLRLIGITGTNGKTTTSHLIEQMLRDNGQETGLIGTMYRKIGQEILETVNTTPDSLTLQQTFRQMCDANVETAIMEVSSHALIQGRVYGCDFNIAIFTNLTQDHLDYHETMEAYKQAKGLLFSQLGNTYSFTKPKVAIMNADDEAASDYLVGTAAHVITYGIDHDADIMATNIKMNAKGTTFTLTTPTGSMPVNLQLIGKFSVYNVLAAIACGFAAKLPLPSIVASMEKMTAIAGRFEQVDGKKPYTVIVDYAHTPDSLKNVLTTIKQFAEKRIFVVVGCGGDRDRTKRPLMAKIACEYATNPIFTSDNPRSEDPRTIIEEMEAGVVGKQYEAITDRKEAIFAAIRSAQAGDVVLIAGKGHETYQIIGDQVFDFDDRKVALKAMKNV</sequence>
<evidence type="ECO:0000259" key="15">
    <source>
        <dbReference type="Pfam" id="PF02875"/>
    </source>
</evidence>
<dbReference type="InterPro" id="IPR035911">
    <property type="entry name" value="MurE/MurF_N"/>
</dbReference>
<keyword evidence="8 12" id="KW-0133">Cell shape</keyword>
<comment type="caution">
    <text evidence="12">Lacks conserved residue(s) required for the propagation of feature annotation.</text>
</comment>
<feature type="binding site" evidence="12">
    <location>
        <position position="177"/>
    </location>
    <ligand>
        <name>UDP-N-acetyl-alpha-D-muramoyl-L-alanyl-D-glutamate</name>
        <dbReference type="ChEBI" id="CHEBI:83900"/>
    </ligand>
</feature>
<feature type="binding site" evidence="12">
    <location>
        <begin position="150"/>
        <end position="151"/>
    </location>
    <ligand>
        <name>UDP-N-acetyl-alpha-D-muramoyl-L-alanyl-D-glutamate</name>
        <dbReference type="ChEBI" id="CHEBI:83900"/>
    </ligand>
</feature>
<feature type="domain" description="Mur ligase central" evidence="16">
    <location>
        <begin position="106"/>
        <end position="311"/>
    </location>
</feature>
<dbReference type="Pfam" id="PF02875">
    <property type="entry name" value="Mur_ligase_C"/>
    <property type="match status" value="1"/>
</dbReference>
<evidence type="ECO:0000256" key="4">
    <source>
        <dbReference type="ARBA" id="ARBA00022598"/>
    </source>
</evidence>
<comment type="caution">
    <text evidence="17">The sequence shown here is derived from an EMBL/GenBank/DDBJ whole genome shotgun (WGS) entry which is preliminary data.</text>
</comment>
<evidence type="ECO:0000256" key="5">
    <source>
        <dbReference type="ARBA" id="ARBA00022618"/>
    </source>
</evidence>
<evidence type="ECO:0000256" key="1">
    <source>
        <dbReference type="ARBA" id="ARBA00004752"/>
    </source>
</evidence>
<dbReference type="NCBIfam" id="NF001126">
    <property type="entry name" value="PRK00139.1-4"/>
    <property type="match status" value="1"/>
</dbReference>
<dbReference type="PANTHER" id="PTHR23135:SF4">
    <property type="entry name" value="UDP-N-ACETYLMURAMOYL-L-ALANYL-D-GLUTAMATE--2,6-DIAMINOPIMELATE LIGASE MURE HOMOLOG, CHLOROPLASTIC"/>
    <property type="match status" value="1"/>
</dbReference>
<comment type="PTM">
    <text evidence="12">Carboxylation is probably crucial for Mg(2+) binding and, consequently, for the gamma-phosphate positioning of ATP.</text>
</comment>
<keyword evidence="6 12" id="KW-0547">Nucleotide-binding</keyword>
<feature type="domain" description="Mur ligase C-terminal" evidence="15">
    <location>
        <begin position="334"/>
        <end position="459"/>
    </location>
</feature>
<dbReference type="SUPFAM" id="SSF53623">
    <property type="entry name" value="MurD-like peptide ligases, catalytic domain"/>
    <property type="match status" value="1"/>
</dbReference>
<reference evidence="17 18" key="1">
    <citation type="submission" date="2023-07" db="EMBL/GenBank/DDBJ databases">
        <title>Genomic Encyclopedia of Type Strains, Phase IV (KMG-IV): sequencing the most valuable type-strain genomes for metagenomic binning, comparative biology and taxonomic classification.</title>
        <authorList>
            <person name="Goeker M."/>
        </authorList>
    </citation>
    <scope>NUCLEOTIDE SEQUENCE [LARGE SCALE GENOMIC DNA]</scope>
    <source>
        <strain evidence="17 18">DSM 23837</strain>
    </source>
</reference>
<dbReference type="InterPro" id="IPR004101">
    <property type="entry name" value="Mur_ligase_C"/>
</dbReference>
<feature type="binding site" evidence="12">
    <location>
        <position position="183"/>
    </location>
    <ligand>
        <name>UDP-N-acetyl-alpha-D-muramoyl-L-alanyl-D-glutamate</name>
        <dbReference type="ChEBI" id="CHEBI:83900"/>
    </ligand>
</feature>
<dbReference type="Gene3D" id="3.40.1390.10">
    <property type="entry name" value="MurE/MurF, N-terminal domain"/>
    <property type="match status" value="1"/>
</dbReference>
<keyword evidence="4 12" id="KW-0436">Ligase</keyword>
<comment type="function">
    <text evidence="12">Catalyzes the addition of meso-diaminopimelic acid to the nucleotide precursor UDP-N-acetylmuramoyl-L-alanyl-D-glutamate (UMAG) in the biosynthesis of bacterial cell-wall peptidoglycan.</text>
</comment>
<keyword evidence="12" id="KW-0460">Magnesium</keyword>
<feature type="binding site" evidence="12">
    <location>
        <position position="383"/>
    </location>
    <ligand>
        <name>meso-2,6-diaminopimelate</name>
        <dbReference type="ChEBI" id="CHEBI:57791"/>
    </ligand>
</feature>
<feature type="binding site" evidence="12">
    <location>
        <position position="457"/>
    </location>
    <ligand>
        <name>meso-2,6-diaminopimelate</name>
        <dbReference type="ChEBI" id="CHEBI:57791"/>
    </ligand>
</feature>
<dbReference type="EC" id="6.3.2.13" evidence="12"/>
<feature type="binding site" evidence="12">
    <location>
        <begin position="407"/>
        <end position="410"/>
    </location>
    <ligand>
        <name>meso-2,6-diaminopimelate</name>
        <dbReference type="ChEBI" id="CHEBI:57791"/>
    </ligand>
</feature>
<feature type="binding site" evidence="12">
    <location>
        <begin position="108"/>
        <end position="114"/>
    </location>
    <ligand>
        <name>ATP</name>
        <dbReference type="ChEBI" id="CHEBI:30616"/>
    </ligand>
</feature>
<feature type="binding site" evidence="12">
    <location>
        <position position="185"/>
    </location>
    <ligand>
        <name>UDP-N-acetyl-alpha-D-muramoyl-L-alanyl-D-glutamate</name>
        <dbReference type="ChEBI" id="CHEBI:83900"/>
    </ligand>
</feature>
<dbReference type="PROSITE" id="PS01011">
    <property type="entry name" value="FOLYLPOLYGLU_SYNT_1"/>
    <property type="match status" value="1"/>
</dbReference>
<dbReference type="EMBL" id="JAUSTT010000025">
    <property type="protein sequence ID" value="MDQ0177665.1"/>
    <property type="molecule type" value="Genomic_DNA"/>
</dbReference>
<evidence type="ECO:0000256" key="9">
    <source>
        <dbReference type="ARBA" id="ARBA00022984"/>
    </source>
</evidence>
<keyword evidence="18" id="KW-1185">Reference proteome</keyword>
<dbReference type="InterPro" id="IPR036565">
    <property type="entry name" value="Mur-like_cat_sf"/>
</dbReference>